<dbReference type="GO" id="GO:0005886">
    <property type="term" value="C:plasma membrane"/>
    <property type="evidence" value="ECO:0007669"/>
    <property type="project" value="TreeGrafter"/>
</dbReference>
<dbReference type="GO" id="GO:0022857">
    <property type="term" value="F:transmembrane transporter activity"/>
    <property type="evidence" value="ECO:0007669"/>
    <property type="project" value="TreeGrafter"/>
</dbReference>
<dbReference type="AlphaFoldDB" id="A0A6H0XW37"/>
<comment type="similarity">
    <text evidence="2">Belongs to the major facilitator superfamily. TCR/Tet family.</text>
</comment>
<evidence type="ECO:0000313" key="9">
    <source>
        <dbReference type="Proteomes" id="UP000503462"/>
    </source>
</evidence>
<evidence type="ECO:0000256" key="7">
    <source>
        <dbReference type="SAM" id="Phobius"/>
    </source>
</evidence>
<keyword evidence="5 7" id="KW-1133">Transmembrane helix</keyword>
<name>A0A6H0XW37_9PEZI</name>
<evidence type="ECO:0000313" key="8">
    <source>
        <dbReference type="EMBL" id="QIW98976.1"/>
    </source>
</evidence>
<organism evidence="8 9">
    <name type="scientific">Peltaster fructicola</name>
    <dbReference type="NCBI Taxonomy" id="286661"/>
    <lineage>
        <taxon>Eukaryota</taxon>
        <taxon>Fungi</taxon>
        <taxon>Dikarya</taxon>
        <taxon>Ascomycota</taxon>
        <taxon>Pezizomycotina</taxon>
        <taxon>Dothideomycetes</taxon>
        <taxon>Dothideomycetes incertae sedis</taxon>
        <taxon>Peltaster</taxon>
    </lineage>
</organism>
<evidence type="ECO:0000256" key="2">
    <source>
        <dbReference type="ARBA" id="ARBA00007520"/>
    </source>
</evidence>
<dbReference type="PANTHER" id="PTHR23501:SF12">
    <property type="entry name" value="MAJOR FACILITATOR SUPERFAMILY (MFS) PROFILE DOMAIN-CONTAINING PROTEIN-RELATED"/>
    <property type="match status" value="1"/>
</dbReference>
<keyword evidence="6 7" id="KW-0472">Membrane</keyword>
<comment type="subcellular location">
    <subcellularLocation>
        <location evidence="1">Membrane</location>
        <topology evidence="1">Multi-pass membrane protein</topology>
    </subcellularLocation>
</comment>
<dbReference type="SUPFAM" id="SSF103473">
    <property type="entry name" value="MFS general substrate transporter"/>
    <property type="match status" value="1"/>
</dbReference>
<keyword evidence="4 7" id="KW-0812">Transmembrane</keyword>
<dbReference type="Proteomes" id="UP000503462">
    <property type="component" value="Chromosome 3"/>
</dbReference>
<evidence type="ECO:0000256" key="4">
    <source>
        <dbReference type="ARBA" id="ARBA00022692"/>
    </source>
</evidence>
<dbReference type="Gene3D" id="1.20.1250.20">
    <property type="entry name" value="MFS general substrate transporter like domains"/>
    <property type="match status" value="1"/>
</dbReference>
<dbReference type="EMBL" id="CP051141">
    <property type="protein sequence ID" value="QIW98976.1"/>
    <property type="molecule type" value="Genomic_DNA"/>
</dbReference>
<protein>
    <recommendedName>
        <fullName evidence="10">Major facilitator superfamily (MFS) profile domain-containing protein</fullName>
    </recommendedName>
</protein>
<keyword evidence="9" id="KW-1185">Reference proteome</keyword>
<reference evidence="8 9" key="1">
    <citation type="journal article" date="2016" name="Sci. Rep.">
        <title>Peltaster fructicola genome reveals evolution from an invasive phytopathogen to an ectophytic parasite.</title>
        <authorList>
            <person name="Xu C."/>
            <person name="Chen H."/>
            <person name="Gleason M.L."/>
            <person name="Xu J.R."/>
            <person name="Liu H."/>
            <person name="Zhang R."/>
            <person name="Sun G."/>
        </authorList>
    </citation>
    <scope>NUCLEOTIDE SEQUENCE [LARGE SCALE GENOMIC DNA]</scope>
    <source>
        <strain evidence="8 9">LNHT1506</strain>
    </source>
</reference>
<dbReference type="InterPro" id="IPR036259">
    <property type="entry name" value="MFS_trans_sf"/>
</dbReference>
<evidence type="ECO:0000256" key="3">
    <source>
        <dbReference type="ARBA" id="ARBA00022448"/>
    </source>
</evidence>
<dbReference type="PANTHER" id="PTHR23501">
    <property type="entry name" value="MAJOR FACILITATOR SUPERFAMILY"/>
    <property type="match status" value="1"/>
</dbReference>
<sequence>MSEFVENDKARQADSEAALQHDEAIEASTASPRQIHGLKWFLVVLATLTSTLIYALDNTIVADIVPAIVNDFNSSDQLPWLSVGFVLGGSAVSVHRHCKSGTDRLSLCYRLANSLRFFNSKHLFIGSLLLFLGASALCGGANNMAAEIVGRVLAGAGGNVDWSGDLVYLSQSPEINATGIALCCTRHDCLEN</sequence>
<gene>
    <name evidence="8" type="ORF">AMS68_004494</name>
</gene>
<evidence type="ECO:0000256" key="5">
    <source>
        <dbReference type="ARBA" id="ARBA00022989"/>
    </source>
</evidence>
<proteinExistence type="inferred from homology"/>
<dbReference type="OrthoDB" id="10021397at2759"/>
<evidence type="ECO:0000256" key="1">
    <source>
        <dbReference type="ARBA" id="ARBA00004141"/>
    </source>
</evidence>
<evidence type="ECO:0008006" key="10">
    <source>
        <dbReference type="Google" id="ProtNLM"/>
    </source>
</evidence>
<accession>A0A6H0XW37</accession>
<keyword evidence="3" id="KW-0813">Transport</keyword>
<evidence type="ECO:0000256" key="6">
    <source>
        <dbReference type="ARBA" id="ARBA00023136"/>
    </source>
</evidence>
<feature type="transmembrane region" description="Helical" evidence="7">
    <location>
        <begin position="123"/>
        <end position="141"/>
    </location>
</feature>
<feature type="transmembrane region" description="Helical" evidence="7">
    <location>
        <begin position="38"/>
        <end position="56"/>
    </location>
</feature>